<dbReference type="EMBL" id="JACXAA010000018">
    <property type="protein sequence ID" value="MBD2757207.1"/>
    <property type="molecule type" value="Genomic_DNA"/>
</dbReference>
<protein>
    <submittedName>
        <fullName evidence="1">Glycosyltransferase</fullName>
    </submittedName>
</protein>
<dbReference type="Proteomes" id="UP000653797">
    <property type="component" value="Unassembled WGS sequence"/>
</dbReference>
<dbReference type="AlphaFoldDB" id="A0A927GGP5"/>
<name>A0A927GGP5_9BACT</name>
<dbReference type="RefSeq" id="WP_191042828.1">
    <property type="nucleotide sequence ID" value="NZ_JACXAA010000018.1"/>
</dbReference>
<gene>
    <name evidence="1" type="ORF">IC230_30300</name>
</gene>
<dbReference type="Pfam" id="PF13692">
    <property type="entry name" value="Glyco_trans_1_4"/>
    <property type="match status" value="1"/>
</dbReference>
<reference evidence="1" key="1">
    <citation type="submission" date="2020-09" db="EMBL/GenBank/DDBJ databases">
        <authorList>
            <person name="Kim M.K."/>
        </authorList>
    </citation>
    <scope>NUCLEOTIDE SEQUENCE</scope>
    <source>
        <strain evidence="1">BT704</strain>
    </source>
</reference>
<comment type="caution">
    <text evidence="1">The sequence shown here is derived from an EMBL/GenBank/DDBJ whole genome shotgun (WGS) entry which is preliminary data.</text>
</comment>
<evidence type="ECO:0000313" key="1">
    <source>
        <dbReference type="EMBL" id="MBD2757207.1"/>
    </source>
</evidence>
<sequence>MLQHQPESKKIFPSSEPTNSSLLNRVSSLDGTSGKVTDLVCFSHLRWNFVYQRPQHLLSRSSKQWRTWFWEEPIWGDRNWLEIRQIDNQLNVVVPHIQHGTSEEKVVAQQRDWVNELLAQNQITDYVAWYYTPMSLAFTEHLQARLTVYDCMDELSAFRGAPPQLRNRERQLMQRADLIFTGGYSLFEAKRALHPAVYAFPSSIDYQHFAQARLGINDPQDQQSLATPRVGFAGVIDERFDVELLRTIAARRPEWQFILVGPVVKIDPATLPKGDNLHYVGLKSYNDLPAYFSNWQAAMLPFALNESTRFISPTKTPEYLSAGLPVVSTPIQDVVTSYGRYDPVWIADSVDAFEQAIADALVSHDSLDWAAIDAFLISHSWERTWSAMHELIEGRLQLSSARSGSLE</sequence>
<dbReference type="Gene3D" id="3.40.50.2000">
    <property type="entry name" value="Glycogen Phosphorylase B"/>
    <property type="match status" value="1"/>
</dbReference>
<organism evidence="1 2">
    <name type="scientific">Spirosoma validum</name>
    <dbReference type="NCBI Taxonomy" id="2771355"/>
    <lineage>
        <taxon>Bacteria</taxon>
        <taxon>Pseudomonadati</taxon>
        <taxon>Bacteroidota</taxon>
        <taxon>Cytophagia</taxon>
        <taxon>Cytophagales</taxon>
        <taxon>Cytophagaceae</taxon>
        <taxon>Spirosoma</taxon>
    </lineage>
</organism>
<proteinExistence type="predicted"/>
<evidence type="ECO:0000313" key="2">
    <source>
        <dbReference type="Proteomes" id="UP000653797"/>
    </source>
</evidence>
<accession>A0A927GGP5</accession>
<keyword evidence="2" id="KW-1185">Reference proteome</keyword>
<dbReference type="SUPFAM" id="SSF53756">
    <property type="entry name" value="UDP-Glycosyltransferase/glycogen phosphorylase"/>
    <property type="match status" value="1"/>
</dbReference>